<comment type="caution">
    <text evidence="3">The sequence shown here is derived from an EMBL/GenBank/DDBJ whole genome shotgun (WGS) entry which is preliminary data.</text>
</comment>
<dbReference type="InterPro" id="IPR000073">
    <property type="entry name" value="AB_hydrolase_1"/>
</dbReference>
<name>A0A941E879_9BURK</name>
<dbReference type="InterPro" id="IPR029058">
    <property type="entry name" value="AB_hydrolase_fold"/>
</dbReference>
<keyword evidence="3" id="KW-0378">Hydrolase</keyword>
<evidence type="ECO:0000313" key="3">
    <source>
        <dbReference type="EMBL" id="MBR7801538.1"/>
    </source>
</evidence>
<proteinExistence type="predicted"/>
<dbReference type="EMBL" id="JAGSPJ010000007">
    <property type="protein sequence ID" value="MBR7801538.1"/>
    <property type="molecule type" value="Genomic_DNA"/>
</dbReference>
<accession>A0A941E879</accession>
<dbReference type="Pfam" id="PF00561">
    <property type="entry name" value="Abhydrolase_1"/>
    <property type="match status" value="1"/>
</dbReference>
<feature type="chain" id="PRO_5037381799" evidence="1">
    <location>
        <begin position="18"/>
        <end position="285"/>
    </location>
</feature>
<dbReference type="AlphaFoldDB" id="A0A941E879"/>
<organism evidence="3 4">
    <name type="scientific">Undibacterium fentianense</name>
    <dbReference type="NCBI Taxonomy" id="2828728"/>
    <lineage>
        <taxon>Bacteria</taxon>
        <taxon>Pseudomonadati</taxon>
        <taxon>Pseudomonadota</taxon>
        <taxon>Betaproteobacteria</taxon>
        <taxon>Burkholderiales</taxon>
        <taxon>Oxalobacteraceae</taxon>
        <taxon>Undibacterium</taxon>
    </lineage>
</organism>
<dbReference type="PANTHER" id="PTHR12277:SF81">
    <property type="entry name" value="PROTEIN ABHD13"/>
    <property type="match status" value="1"/>
</dbReference>
<dbReference type="PANTHER" id="PTHR12277">
    <property type="entry name" value="ALPHA/BETA HYDROLASE DOMAIN-CONTAINING PROTEIN"/>
    <property type="match status" value="1"/>
</dbReference>
<keyword evidence="1" id="KW-0732">Signal</keyword>
<keyword evidence="4" id="KW-1185">Reference proteome</keyword>
<feature type="signal peptide" evidence="1">
    <location>
        <begin position="1"/>
        <end position="17"/>
    </location>
</feature>
<dbReference type="Gene3D" id="3.40.50.1820">
    <property type="entry name" value="alpha/beta hydrolase"/>
    <property type="match status" value="1"/>
</dbReference>
<gene>
    <name evidence="3" type="ORF">KDM90_16115</name>
</gene>
<sequence>MRLLMMMLAMCSLSACQSFVVKDLDLIRPDNLTGYKTKAVFDQEKLQTIVPKAQLKEEQIGVVQDGSDTVTIRGVRVTVPEGKTTVLYFGGNLTHVDENAPLLAKLAGTCPAHFATFDYRGYGRTNGQPDALLLKADALRVYDYVRAQTPGKLLVYGYSLGGFMAGHIAANRPIDGLVLEGSGTTPADVVDAQIPWYFKPFVDVTISENLKTIDNLSATRDYPGKVLVITGGKDTTMPAHLGKKLYENLRSQEKSYVFVENGSHSNLTNDAKVKSEYCALLNRLN</sequence>
<evidence type="ECO:0000259" key="2">
    <source>
        <dbReference type="Pfam" id="PF00561"/>
    </source>
</evidence>
<evidence type="ECO:0000313" key="4">
    <source>
        <dbReference type="Proteomes" id="UP000678545"/>
    </source>
</evidence>
<dbReference type="GO" id="GO:0016787">
    <property type="term" value="F:hydrolase activity"/>
    <property type="evidence" value="ECO:0007669"/>
    <property type="project" value="UniProtKB-KW"/>
</dbReference>
<dbReference type="Proteomes" id="UP000678545">
    <property type="component" value="Unassembled WGS sequence"/>
</dbReference>
<feature type="domain" description="AB hydrolase-1" evidence="2">
    <location>
        <begin position="85"/>
        <end position="203"/>
    </location>
</feature>
<protein>
    <submittedName>
        <fullName evidence="3">Alpha/beta hydrolase</fullName>
    </submittedName>
</protein>
<evidence type="ECO:0000256" key="1">
    <source>
        <dbReference type="SAM" id="SignalP"/>
    </source>
</evidence>
<dbReference type="RefSeq" id="WP_212676661.1">
    <property type="nucleotide sequence ID" value="NZ_JAGSPJ010000007.1"/>
</dbReference>
<reference evidence="3" key="1">
    <citation type="submission" date="2021-04" db="EMBL/GenBank/DDBJ databases">
        <title>novel species isolated from subtropical streams in China.</title>
        <authorList>
            <person name="Lu H."/>
        </authorList>
    </citation>
    <scope>NUCLEOTIDE SEQUENCE</scope>
    <source>
        <strain evidence="3">FT137W</strain>
    </source>
</reference>
<dbReference type="PROSITE" id="PS51257">
    <property type="entry name" value="PROKAR_LIPOPROTEIN"/>
    <property type="match status" value="1"/>
</dbReference>
<dbReference type="SUPFAM" id="SSF53474">
    <property type="entry name" value="alpha/beta-Hydrolases"/>
    <property type="match status" value="1"/>
</dbReference>